<dbReference type="EMBL" id="OX465080">
    <property type="protein sequence ID" value="CAI9282947.1"/>
    <property type="molecule type" value="Genomic_DNA"/>
</dbReference>
<dbReference type="AlphaFoldDB" id="A0AA35YZV4"/>
<name>A0AA35YZV4_LACSI</name>
<sequence length="105" mass="11481">MDDKGVLLATGIELGKARDLGPKIYFGQAFKLSPLVTANVGVVDAICGHDLVEFFVLESVLPTLEFESEYPRRVIAGIGGEEFECRLLVGTCRKIEKLVPTNVEK</sequence>
<evidence type="ECO:0000313" key="2">
    <source>
        <dbReference type="Proteomes" id="UP001177003"/>
    </source>
</evidence>
<proteinExistence type="predicted"/>
<reference evidence="1" key="1">
    <citation type="submission" date="2023-04" db="EMBL/GenBank/DDBJ databases">
        <authorList>
            <person name="Vijverberg K."/>
            <person name="Xiong W."/>
            <person name="Schranz E."/>
        </authorList>
    </citation>
    <scope>NUCLEOTIDE SEQUENCE</scope>
</reference>
<gene>
    <name evidence="1" type="ORF">LSALG_LOCUS22568</name>
</gene>
<evidence type="ECO:0000313" key="1">
    <source>
        <dbReference type="EMBL" id="CAI9282947.1"/>
    </source>
</evidence>
<protein>
    <submittedName>
        <fullName evidence="1">Uncharacterized protein</fullName>
    </submittedName>
</protein>
<accession>A0AA35YZV4</accession>
<dbReference type="Proteomes" id="UP001177003">
    <property type="component" value="Chromosome 4"/>
</dbReference>
<organism evidence="1 2">
    <name type="scientific">Lactuca saligna</name>
    <name type="common">Willowleaf lettuce</name>
    <dbReference type="NCBI Taxonomy" id="75948"/>
    <lineage>
        <taxon>Eukaryota</taxon>
        <taxon>Viridiplantae</taxon>
        <taxon>Streptophyta</taxon>
        <taxon>Embryophyta</taxon>
        <taxon>Tracheophyta</taxon>
        <taxon>Spermatophyta</taxon>
        <taxon>Magnoliopsida</taxon>
        <taxon>eudicotyledons</taxon>
        <taxon>Gunneridae</taxon>
        <taxon>Pentapetalae</taxon>
        <taxon>asterids</taxon>
        <taxon>campanulids</taxon>
        <taxon>Asterales</taxon>
        <taxon>Asteraceae</taxon>
        <taxon>Cichorioideae</taxon>
        <taxon>Cichorieae</taxon>
        <taxon>Lactucinae</taxon>
        <taxon>Lactuca</taxon>
    </lineage>
</organism>
<keyword evidence="2" id="KW-1185">Reference proteome</keyword>